<comment type="caution">
    <text evidence="1">The sequence shown here is derived from an EMBL/GenBank/DDBJ whole genome shotgun (WGS) entry which is preliminary data.</text>
</comment>
<organism evidence="1 2">
    <name type="scientific">Naganishia adeliensis</name>
    <dbReference type="NCBI Taxonomy" id="92952"/>
    <lineage>
        <taxon>Eukaryota</taxon>
        <taxon>Fungi</taxon>
        <taxon>Dikarya</taxon>
        <taxon>Basidiomycota</taxon>
        <taxon>Agaricomycotina</taxon>
        <taxon>Tremellomycetes</taxon>
        <taxon>Filobasidiales</taxon>
        <taxon>Filobasidiaceae</taxon>
        <taxon>Naganishia</taxon>
    </lineage>
</organism>
<gene>
    <name evidence="1" type="ORF">QFC20_000650</name>
</gene>
<sequence>MSNTSTTSTNHRWQGVLPSAIEAVGNTPLIALDRLRDEHKLKCRILAKVEFFSVGGSVKDRIARRMIQKAEEDGTLIPGYSVIIEPTSGNTGIGLALISAIKGYRCVITLPNKMSREKEATLRALGAEVVRTPTDAAWDSEESHIGVARKLRDSIPGGVILDQYSNENNPLAHFHETYQEIKHSLDTSNFANKRIAALVAGAGTGGTITGLSKALRADQKAQGEKEHAVVVGVDPVGSILAGGCVGPYEVEGIGYDFIPEVLDPGKPNIDQWVKTGDDESFAMVRQVIRTEGLLTGGSSGSALAGAIKFLQDTPEGQAIAQREGANVVVVLPDGIRNYISKEWFLSESLNAQPTHLSGEKAQILSNNIAPATNGKPNGTASKGINGNTNGHTNGIAHEENGIVHVDQVKTREGEE</sequence>
<reference evidence="1" key="1">
    <citation type="submission" date="2023-04" db="EMBL/GenBank/DDBJ databases">
        <title>Draft Genome sequencing of Naganishia species isolated from polar environments using Oxford Nanopore Technology.</title>
        <authorList>
            <person name="Leo P."/>
            <person name="Venkateswaran K."/>
        </authorList>
    </citation>
    <scope>NUCLEOTIDE SEQUENCE</scope>
    <source>
        <strain evidence="1">MNA-CCFEE 5262</strain>
    </source>
</reference>
<dbReference type="Proteomes" id="UP001230649">
    <property type="component" value="Unassembled WGS sequence"/>
</dbReference>
<protein>
    <submittedName>
        <fullName evidence="1">Uncharacterized protein</fullName>
    </submittedName>
</protein>
<accession>A0ACC2WZY6</accession>
<proteinExistence type="predicted"/>
<evidence type="ECO:0000313" key="1">
    <source>
        <dbReference type="EMBL" id="KAJ9116715.1"/>
    </source>
</evidence>
<keyword evidence="2" id="KW-1185">Reference proteome</keyword>
<dbReference type="EMBL" id="JASBWS010000003">
    <property type="protein sequence ID" value="KAJ9116715.1"/>
    <property type="molecule type" value="Genomic_DNA"/>
</dbReference>
<name>A0ACC2WZY6_9TREE</name>
<evidence type="ECO:0000313" key="2">
    <source>
        <dbReference type="Proteomes" id="UP001230649"/>
    </source>
</evidence>